<dbReference type="GO" id="GO:0006351">
    <property type="term" value="P:DNA-templated transcription"/>
    <property type="evidence" value="ECO:0007669"/>
    <property type="project" value="TreeGrafter"/>
</dbReference>
<comment type="similarity">
    <text evidence="1">Belongs to the RelB/DinJ antitoxin family.</text>
</comment>
<reference evidence="3" key="2">
    <citation type="journal article" date="2021" name="PeerJ">
        <title>Extensive microbial diversity within the chicken gut microbiome revealed by metagenomics and culture.</title>
        <authorList>
            <person name="Gilroy R."/>
            <person name="Ravi A."/>
            <person name="Getino M."/>
            <person name="Pursley I."/>
            <person name="Horton D.L."/>
            <person name="Alikhan N.F."/>
            <person name="Baker D."/>
            <person name="Gharbi K."/>
            <person name="Hall N."/>
            <person name="Watson M."/>
            <person name="Adriaenssens E.M."/>
            <person name="Foster-Nyarko E."/>
            <person name="Jarju S."/>
            <person name="Secka A."/>
            <person name="Antonio M."/>
            <person name="Oren A."/>
            <person name="Chaudhuri R.R."/>
            <person name="La Ragione R."/>
            <person name="Hildebrand F."/>
            <person name="Pallen M.J."/>
        </authorList>
    </citation>
    <scope>NUCLEOTIDE SEQUENCE</scope>
    <source>
        <strain evidence="3">11167</strain>
    </source>
</reference>
<dbReference type="Proteomes" id="UP000823633">
    <property type="component" value="Unassembled WGS sequence"/>
</dbReference>
<dbReference type="EMBL" id="JADIMU010000022">
    <property type="protein sequence ID" value="MBO8442808.1"/>
    <property type="molecule type" value="Genomic_DNA"/>
</dbReference>
<keyword evidence="2" id="KW-1277">Toxin-antitoxin system</keyword>
<dbReference type="AlphaFoldDB" id="A0A9D9E9Y9"/>
<evidence type="ECO:0000256" key="1">
    <source>
        <dbReference type="ARBA" id="ARBA00010562"/>
    </source>
</evidence>
<dbReference type="PANTHER" id="PTHR38781:SF1">
    <property type="entry name" value="ANTITOXIN DINJ-RELATED"/>
    <property type="match status" value="1"/>
</dbReference>
<dbReference type="InterPro" id="IPR013321">
    <property type="entry name" value="Arc_rbn_hlx_hlx"/>
</dbReference>
<name>A0A9D9E9Y9_9SPIR</name>
<dbReference type="NCBIfam" id="TIGR02384">
    <property type="entry name" value="RelB_DinJ"/>
    <property type="match status" value="1"/>
</dbReference>
<dbReference type="Pfam" id="PF04221">
    <property type="entry name" value="RelB"/>
    <property type="match status" value="1"/>
</dbReference>
<gene>
    <name evidence="3" type="ORF">IAC42_03520</name>
</gene>
<dbReference type="InterPro" id="IPR007337">
    <property type="entry name" value="RelB/DinJ"/>
</dbReference>
<evidence type="ECO:0000313" key="4">
    <source>
        <dbReference type="Proteomes" id="UP000823633"/>
    </source>
</evidence>
<dbReference type="PANTHER" id="PTHR38781">
    <property type="entry name" value="ANTITOXIN DINJ-RELATED"/>
    <property type="match status" value="1"/>
</dbReference>
<protein>
    <submittedName>
        <fullName evidence="3">Type II toxin-antitoxin system RelB/DinJ family antitoxin</fullName>
    </submittedName>
</protein>
<reference evidence="3" key="1">
    <citation type="submission" date="2020-10" db="EMBL/GenBank/DDBJ databases">
        <authorList>
            <person name="Gilroy R."/>
        </authorList>
    </citation>
    <scope>NUCLEOTIDE SEQUENCE</scope>
    <source>
        <strain evidence="3">11167</strain>
    </source>
</reference>
<proteinExistence type="inferred from homology"/>
<evidence type="ECO:0000256" key="2">
    <source>
        <dbReference type="ARBA" id="ARBA00022649"/>
    </source>
</evidence>
<comment type="caution">
    <text evidence="3">The sequence shown here is derived from an EMBL/GenBank/DDBJ whole genome shotgun (WGS) entry which is preliminary data.</text>
</comment>
<dbReference type="GO" id="GO:0006355">
    <property type="term" value="P:regulation of DNA-templated transcription"/>
    <property type="evidence" value="ECO:0007669"/>
    <property type="project" value="InterPro"/>
</dbReference>
<accession>A0A9D9E9Y9</accession>
<dbReference type="Gene3D" id="1.10.1220.10">
    <property type="entry name" value="Met repressor-like"/>
    <property type="match status" value="1"/>
</dbReference>
<organism evidence="3 4">
    <name type="scientific">Candidatus Aphodenecus pullistercoris</name>
    <dbReference type="NCBI Taxonomy" id="2840669"/>
    <lineage>
        <taxon>Bacteria</taxon>
        <taxon>Pseudomonadati</taxon>
        <taxon>Spirochaetota</taxon>
        <taxon>Spirochaetia</taxon>
        <taxon>Spirochaetales</taxon>
        <taxon>Candidatus Aphodenecus</taxon>
    </lineage>
</organism>
<evidence type="ECO:0000313" key="3">
    <source>
        <dbReference type="EMBL" id="MBO8442808.1"/>
    </source>
</evidence>
<sequence length="93" mass="10502">MAQSTYSIRMDSELKKDFDSICEDFGMSSTTAINVFAKTVVRERCIPFEIKSGNRGMEAFNALRESARKNGIQDMSIDEIDEEISRARKGIGR</sequence>